<organism evidence="1 2">
    <name type="scientific">Ascosphaera apis ARSEF 7405</name>
    <dbReference type="NCBI Taxonomy" id="392613"/>
    <lineage>
        <taxon>Eukaryota</taxon>
        <taxon>Fungi</taxon>
        <taxon>Dikarya</taxon>
        <taxon>Ascomycota</taxon>
        <taxon>Pezizomycotina</taxon>
        <taxon>Eurotiomycetes</taxon>
        <taxon>Eurotiomycetidae</taxon>
        <taxon>Onygenales</taxon>
        <taxon>Ascosphaeraceae</taxon>
        <taxon>Ascosphaera</taxon>
    </lineage>
</organism>
<reference evidence="1 2" key="1">
    <citation type="journal article" date="2016" name="Genome Biol. Evol.">
        <title>Divergent and convergent evolution of fungal pathogenicity.</title>
        <authorList>
            <person name="Shang Y."/>
            <person name="Xiao G."/>
            <person name="Zheng P."/>
            <person name="Cen K."/>
            <person name="Zhan S."/>
            <person name="Wang C."/>
        </authorList>
    </citation>
    <scope>NUCLEOTIDE SEQUENCE [LARGE SCALE GENOMIC DNA]</scope>
    <source>
        <strain evidence="1 2">ARSEF 7405</strain>
    </source>
</reference>
<dbReference type="OrthoDB" id="3911301at2759"/>
<name>A0A167UW96_9EURO</name>
<evidence type="ECO:0000313" key="1">
    <source>
        <dbReference type="EMBL" id="KZZ86687.1"/>
    </source>
</evidence>
<dbReference type="VEuPathDB" id="FungiDB:AAP_06306"/>
<dbReference type="AlphaFoldDB" id="A0A167UW96"/>
<evidence type="ECO:0000313" key="2">
    <source>
        <dbReference type="Proteomes" id="UP000242877"/>
    </source>
</evidence>
<dbReference type="EMBL" id="AZGZ01000051">
    <property type="protein sequence ID" value="KZZ86687.1"/>
    <property type="molecule type" value="Genomic_DNA"/>
</dbReference>
<accession>A0A167UW96</accession>
<sequence length="70" mass="8024">MYSCANYPRGCRGRCNVPGGRCEDCKIQKLRRPGFQSPFASPFGHNARYERPWEKYSPDSTSMSSIRCDN</sequence>
<comment type="caution">
    <text evidence="1">The sequence shown here is derived from an EMBL/GenBank/DDBJ whole genome shotgun (WGS) entry which is preliminary data.</text>
</comment>
<proteinExistence type="predicted"/>
<protein>
    <submittedName>
        <fullName evidence="1">Uncharacterized protein</fullName>
    </submittedName>
</protein>
<gene>
    <name evidence="1" type="ORF">AAP_06306</name>
</gene>
<keyword evidence="2" id="KW-1185">Reference proteome</keyword>
<dbReference type="Proteomes" id="UP000242877">
    <property type="component" value="Unassembled WGS sequence"/>
</dbReference>